<evidence type="ECO:0000256" key="4">
    <source>
        <dbReference type="SAM" id="MobiDB-lite"/>
    </source>
</evidence>
<dbReference type="OrthoDB" id="10258297at2759"/>
<dbReference type="InterPro" id="IPR056580">
    <property type="entry name" value="Ufl1_dom"/>
</dbReference>
<keyword evidence="2" id="KW-0808">Transferase</keyword>
<dbReference type="Pfam" id="PF25870">
    <property type="entry name" value="WHD_UFL1_5th"/>
    <property type="match status" value="1"/>
</dbReference>
<evidence type="ECO:0000259" key="5">
    <source>
        <dbReference type="Pfam" id="PF09743"/>
    </source>
</evidence>
<dbReference type="PANTHER" id="PTHR31057">
    <property type="entry name" value="E3 UFM1-PROTEIN LIGASE 1"/>
    <property type="match status" value="1"/>
</dbReference>
<gene>
    <name evidence="8" type="ORF">DGYR_LOCUS11451</name>
</gene>
<dbReference type="PANTHER" id="PTHR31057:SF0">
    <property type="entry name" value="E3 UFM1-PROTEIN LIGASE 1"/>
    <property type="match status" value="1"/>
</dbReference>
<dbReference type="GO" id="GO:0061666">
    <property type="term" value="F:UFM1 ligase activity"/>
    <property type="evidence" value="ECO:0007669"/>
    <property type="project" value="InterPro"/>
</dbReference>
<evidence type="ECO:0000259" key="7">
    <source>
        <dbReference type="Pfam" id="PF25041"/>
    </source>
</evidence>
<dbReference type="Pfam" id="PF25041">
    <property type="entry name" value="UFL1_C"/>
    <property type="match status" value="1"/>
</dbReference>
<dbReference type="GO" id="GO:1990592">
    <property type="term" value="P:protein K69-linked ufmylation"/>
    <property type="evidence" value="ECO:0007669"/>
    <property type="project" value="TreeGrafter"/>
</dbReference>
<keyword evidence="9" id="KW-1185">Reference proteome</keyword>
<evidence type="ECO:0000256" key="2">
    <source>
        <dbReference type="ARBA" id="ARBA00022679"/>
    </source>
</evidence>
<accession>A0A7I8W5N2</accession>
<dbReference type="AlphaFoldDB" id="A0A7I8W5N2"/>
<sequence>MATTWDEIKRLAADFQRAQLTENVQKLSDRNCIEIVQKLIELKMIDVIYTCDGKEYLTPRELEKQIIEEVDANGGRVNIVDIQNSINVDLTHIESKINEILKDHSLQLILGQLLNDTYLESLADEINDKLKEKGQVFLPEISKSYNLPGDFIRKSILVKFLGNRIQGELRKNDQDNIFTENFLKRQKFMLRGALNGLTKPAQLSNVIKHCEIQSKLVIPLTEQLIEEKEVRGTLNGTKIDSAFFVPDIYTTKQIEYVSSFYLQNAYLEYDSLHRLGISNAKDYIKKKIPDKNLTYLSTCAIGQAIIEQLDATIEDSMSSSSILDVRPHLPSIVDENDIGQILQKACKNKSNTKVFGYYIVPEHCLRYLMQNFEDDMKKKAIEFCNTLKQAPQTVSEEKPTKGKKGKGRRKEESDQGSSEPSEYIPVHQILKRISNSDKLRDSDEQLLEDIADNLYRPLTKRYCEIIRETWEERLSGSVTERKTEHDQIRKILLKTWTTANVYTKGIDLFDNDSQETLVKHFLRTIGTELVDSLFKLVATEYMLTPPSDKKEDRTKFLQKIPNEKERDLFKELNSTISGKSVKEFLVTFPLACSSFNIQLKKSKQAEKDVSSELRHAYIEKVGCENDAAGCLHLAVTLLINTFTRTLVHAPGKFVPTMIKFLKEKKFLSEEDQKILQDCNDLIIQVYRQDSNEDNHFQDQLNELVPKVKHLAVNAKKLTVTTSENVD</sequence>
<reference evidence="8 9" key="1">
    <citation type="submission" date="2020-08" db="EMBL/GenBank/DDBJ databases">
        <authorList>
            <person name="Hejnol A."/>
        </authorList>
    </citation>
    <scope>NUCLEOTIDE SEQUENCE [LARGE SCALE GENOMIC DNA]</scope>
</reference>
<comment type="caution">
    <text evidence="8">The sequence shown here is derived from an EMBL/GenBank/DDBJ whole genome shotgun (WGS) entry which is preliminary data.</text>
</comment>
<dbReference type="Pfam" id="PF09743">
    <property type="entry name" value="E3_UFM1_ligase"/>
    <property type="match status" value="1"/>
</dbReference>
<proteinExistence type="inferred from homology"/>
<dbReference type="EMBL" id="CAJFCJ010000019">
    <property type="protein sequence ID" value="CAD5123818.1"/>
    <property type="molecule type" value="Genomic_DNA"/>
</dbReference>
<evidence type="ECO:0000259" key="6">
    <source>
        <dbReference type="Pfam" id="PF23659"/>
    </source>
</evidence>
<evidence type="ECO:0000256" key="3">
    <source>
        <dbReference type="ARBA" id="ARBA00022786"/>
    </source>
</evidence>
<feature type="domain" description="E3 UFM1-protein ligase-like C-terminal" evidence="7">
    <location>
        <begin position="606"/>
        <end position="710"/>
    </location>
</feature>
<keyword evidence="3" id="KW-0833">Ubl conjugation pathway</keyword>
<dbReference type="GO" id="GO:0032434">
    <property type="term" value="P:regulation of proteasomal ubiquitin-dependent protein catabolic process"/>
    <property type="evidence" value="ECO:0007669"/>
    <property type="project" value="TreeGrafter"/>
</dbReference>
<dbReference type="GO" id="GO:0005789">
    <property type="term" value="C:endoplasmic reticulum membrane"/>
    <property type="evidence" value="ECO:0007669"/>
    <property type="project" value="TreeGrafter"/>
</dbReference>
<dbReference type="InterPro" id="IPR056579">
    <property type="entry name" value="Ufl1_N"/>
</dbReference>
<feature type="domain" description="E3 UFM1-protein ligase 1-like N-terminal" evidence="5">
    <location>
        <begin position="7"/>
        <end position="284"/>
    </location>
</feature>
<comment type="similarity">
    <text evidence="1">Belongs to the UFL1 family.</text>
</comment>
<organism evidence="8 9">
    <name type="scientific">Dimorphilus gyrociliatus</name>
    <dbReference type="NCBI Taxonomy" id="2664684"/>
    <lineage>
        <taxon>Eukaryota</taxon>
        <taxon>Metazoa</taxon>
        <taxon>Spiralia</taxon>
        <taxon>Lophotrochozoa</taxon>
        <taxon>Annelida</taxon>
        <taxon>Polychaeta</taxon>
        <taxon>Polychaeta incertae sedis</taxon>
        <taxon>Dinophilidae</taxon>
        <taxon>Dimorphilus</taxon>
    </lineage>
</organism>
<dbReference type="Proteomes" id="UP000549394">
    <property type="component" value="Unassembled WGS sequence"/>
</dbReference>
<evidence type="ECO:0000313" key="9">
    <source>
        <dbReference type="Proteomes" id="UP000549394"/>
    </source>
</evidence>
<dbReference type="InterPro" id="IPR056761">
    <property type="entry name" value="Ufl1-like_C"/>
</dbReference>
<dbReference type="Pfam" id="PF23659">
    <property type="entry name" value="UFL1"/>
    <property type="match status" value="1"/>
</dbReference>
<name>A0A7I8W5N2_9ANNE</name>
<protein>
    <submittedName>
        <fullName evidence="8">Uncharacterized protein</fullName>
    </submittedName>
</protein>
<evidence type="ECO:0000256" key="1">
    <source>
        <dbReference type="ARBA" id="ARBA00010789"/>
    </source>
</evidence>
<evidence type="ECO:0000313" key="8">
    <source>
        <dbReference type="EMBL" id="CAD5123818.1"/>
    </source>
</evidence>
<dbReference type="GO" id="GO:0034976">
    <property type="term" value="P:response to endoplasmic reticulum stress"/>
    <property type="evidence" value="ECO:0007669"/>
    <property type="project" value="TreeGrafter"/>
</dbReference>
<dbReference type="InterPro" id="IPR018611">
    <property type="entry name" value="Ufl1"/>
</dbReference>
<feature type="region of interest" description="Disordered" evidence="4">
    <location>
        <begin position="392"/>
        <end position="421"/>
    </location>
</feature>
<feature type="domain" description="E3 UFM1-protein ligase 1-like" evidence="6">
    <location>
        <begin position="485"/>
        <end position="601"/>
    </location>
</feature>